<dbReference type="OrthoDB" id="1888602at2759"/>
<name>A0A5C7IK93_9ROSI</name>
<protein>
    <recommendedName>
        <fullName evidence="9">SWIM-type domain-containing protein</fullName>
    </recommendedName>
</protein>
<evidence type="ECO:0000313" key="11">
    <source>
        <dbReference type="Proteomes" id="UP000323000"/>
    </source>
</evidence>
<keyword evidence="3 7" id="KW-0863">Zinc-finger</keyword>
<evidence type="ECO:0000313" key="10">
    <source>
        <dbReference type="EMBL" id="TXG69519.1"/>
    </source>
</evidence>
<dbReference type="InterPro" id="IPR006564">
    <property type="entry name" value="Znf_PMZ"/>
</dbReference>
<evidence type="ECO:0000256" key="6">
    <source>
        <dbReference type="ARBA" id="ARBA00023274"/>
    </source>
</evidence>
<dbReference type="InterPro" id="IPR001780">
    <property type="entry name" value="Ribosomal_eL33"/>
</dbReference>
<dbReference type="PANTHER" id="PTHR31973">
    <property type="entry name" value="POLYPROTEIN, PUTATIVE-RELATED"/>
    <property type="match status" value="1"/>
</dbReference>
<feature type="domain" description="SWIM-type" evidence="9">
    <location>
        <begin position="540"/>
        <end position="572"/>
    </location>
</feature>
<evidence type="ECO:0000256" key="8">
    <source>
        <dbReference type="SAM" id="MobiDB-lite"/>
    </source>
</evidence>
<dbReference type="Pfam" id="PF04434">
    <property type="entry name" value="SWIM"/>
    <property type="match status" value="1"/>
</dbReference>
<dbReference type="GO" id="GO:1990904">
    <property type="term" value="C:ribonucleoprotein complex"/>
    <property type="evidence" value="ECO:0007669"/>
    <property type="project" value="UniProtKB-KW"/>
</dbReference>
<dbReference type="EMBL" id="VAHF01000002">
    <property type="protein sequence ID" value="TXG69519.1"/>
    <property type="molecule type" value="Genomic_DNA"/>
</dbReference>
<dbReference type="PROSITE" id="PS50966">
    <property type="entry name" value="ZF_SWIM"/>
    <property type="match status" value="1"/>
</dbReference>
<dbReference type="Pfam" id="PF26130">
    <property type="entry name" value="PB1-like"/>
    <property type="match status" value="1"/>
</dbReference>
<keyword evidence="6" id="KW-0687">Ribonucleoprotein</keyword>
<organism evidence="10 11">
    <name type="scientific">Acer yangbiense</name>
    <dbReference type="NCBI Taxonomy" id="1000413"/>
    <lineage>
        <taxon>Eukaryota</taxon>
        <taxon>Viridiplantae</taxon>
        <taxon>Streptophyta</taxon>
        <taxon>Embryophyta</taxon>
        <taxon>Tracheophyta</taxon>
        <taxon>Spermatophyta</taxon>
        <taxon>Magnoliopsida</taxon>
        <taxon>eudicotyledons</taxon>
        <taxon>Gunneridae</taxon>
        <taxon>Pentapetalae</taxon>
        <taxon>rosids</taxon>
        <taxon>malvids</taxon>
        <taxon>Sapindales</taxon>
        <taxon>Sapindaceae</taxon>
        <taxon>Hippocastanoideae</taxon>
        <taxon>Acereae</taxon>
        <taxon>Acer</taxon>
    </lineage>
</organism>
<dbReference type="InterPro" id="IPR038661">
    <property type="entry name" value="Ribosomal_eL33_sf"/>
</dbReference>
<dbReference type="GO" id="GO:0005840">
    <property type="term" value="C:ribosome"/>
    <property type="evidence" value="ECO:0007669"/>
    <property type="project" value="UniProtKB-KW"/>
</dbReference>
<dbReference type="InterPro" id="IPR018289">
    <property type="entry name" value="MULE_transposase_dom"/>
</dbReference>
<dbReference type="Gene3D" id="2.40.10.190">
    <property type="entry name" value="translation elongation factor selb, chain A, domain 4"/>
    <property type="match status" value="2"/>
</dbReference>
<evidence type="ECO:0000256" key="5">
    <source>
        <dbReference type="ARBA" id="ARBA00022980"/>
    </source>
</evidence>
<sequence>MFYSQDQLEPKELEIEWHEPKEKEISVRVRLYVHGTILGYVRSKSNQYSNIPLIQIDGVKTKQEVTWHVRKSMTYIYKAETVKNTSFYCCIWGKLEPEEPEIEWHKLRKKEILVRVGLYVHGTILGYGSSKSNQYSNTSIFQIDGVTTKRVRWEEHGIHLQGRDREERLSLLLHSGSESSCPNGIDRFFSFRVFHGGHFDDSMVNYNGGRIDYIDYVSIDELSLLDLDDIAIKLKYKLPVEYWIQQPCDDEDNGAAAHTKVNRATADTEHNGATVDTEVNRAAVDTEDNLHLGDVEDNWPSGFDLTKDWDSLQVSDLPHATESDNDDGSDDLGSLDGSNDEEGNEGLVRKFIKRRIRVVCKDEGSIKEQYSNLLEYAIEIKRINPESSVIMKCYMVTGGANPRFHKLYICLGVLKKGWKEGCKPILGLDGCFVKGYHMGQLLTVIGVDPNNHMYQVVYALVESECRETWLWFLELLSVDLELNNSHGIVWITDKQKGLMDAIMEVFPYSEHRIKMESSIYNPEYSGNYVYQVKENRGEQLVVNIDQKTCACNKWQLIGIQCIHGMAALSSSN</sequence>
<dbReference type="AlphaFoldDB" id="A0A5C7IK93"/>
<keyword evidence="5" id="KW-0689">Ribosomal protein</keyword>
<gene>
    <name evidence="10" type="ORF">EZV62_004454</name>
</gene>
<dbReference type="Proteomes" id="UP000323000">
    <property type="component" value="Chromosome 2"/>
</dbReference>
<evidence type="ECO:0000256" key="3">
    <source>
        <dbReference type="ARBA" id="ARBA00022771"/>
    </source>
</evidence>
<evidence type="ECO:0000256" key="1">
    <source>
        <dbReference type="ARBA" id="ARBA00009269"/>
    </source>
</evidence>
<feature type="region of interest" description="Disordered" evidence="8">
    <location>
        <begin position="317"/>
        <end position="342"/>
    </location>
</feature>
<accession>A0A5C7IK93</accession>
<dbReference type="SMART" id="SM00575">
    <property type="entry name" value="ZnF_PMZ"/>
    <property type="match status" value="1"/>
</dbReference>
<dbReference type="InterPro" id="IPR058594">
    <property type="entry name" value="PB1-like_dom_pln"/>
</dbReference>
<dbReference type="InterPro" id="IPR009000">
    <property type="entry name" value="Transl_B-barrel_sf"/>
</dbReference>
<dbReference type="GO" id="GO:0003735">
    <property type="term" value="F:structural constituent of ribosome"/>
    <property type="evidence" value="ECO:0007669"/>
    <property type="project" value="InterPro"/>
</dbReference>
<keyword evidence="2" id="KW-0479">Metal-binding</keyword>
<comment type="similarity">
    <text evidence="1">Belongs to the eukaryotic ribosomal protein eL33 family.</text>
</comment>
<evidence type="ECO:0000256" key="2">
    <source>
        <dbReference type="ARBA" id="ARBA00022723"/>
    </source>
</evidence>
<keyword evidence="4" id="KW-0862">Zinc</keyword>
<keyword evidence="11" id="KW-1185">Reference proteome</keyword>
<dbReference type="GO" id="GO:0008270">
    <property type="term" value="F:zinc ion binding"/>
    <property type="evidence" value="ECO:0007669"/>
    <property type="project" value="UniProtKB-KW"/>
</dbReference>
<evidence type="ECO:0000256" key="4">
    <source>
        <dbReference type="ARBA" id="ARBA00022833"/>
    </source>
</evidence>
<comment type="caution">
    <text evidence="10">The sequence shown here is derived from an EMBL/GenBank/DDBJ whole genome shotgun (WGS) entry which is preliminary data.</text>
</comment>
<dbReference type="SUPFAM" id="SSF50447">
    <property type="entry name" value="Translation proteins"/>
    <property type="match status" value="1"/>
</dbReference>
<dbReference type="PANTHER" id="PTHR31973:SF187">
    <property type="entry name" value="MUTATOR TRANSPOSASE MUDRA PROTEIN"/>
    <property type="match status" value="1"/>
</dbReference>
<dbReference type="Pfam" id="PF01247">
    <property type="entry name" value="Ribosomal_L35Ae"/>
    <property type="match status" value="1"/>
</dbReference>
<dbReference type="InterPro" id="IPR007527">
    <property type="entry name" value="Znf_SWIM"/>
</dbReference>
<reference evidence="11" key="1">
    <citation type="journal article" date="2019" name="Gigascience">
        <title>De novo genome assembly of the endangered Acer yangbiense, a plant species with extremely small populations endemic to Yunnan Province, China.</title>
        <authorList>
            <person name="Yang J."/>
            <person name="Wariss H.M."/>
            <person name="Tao L."/>
            <person name="Zhang R."/>
            <person name="Yun Q."/>
            <person name="Hollingsworth P."/>
            <person name="Dao Z."/>
            <person name="Luo G."/>
            <person name="Guo H."/>
            <person name="Ma Y."/>
            <person name="Sun W."/>
        </authorList>
    </citation>
    <scope>NUCLEOTIDE SEQUENCE [LARGE SCALE GENOMIC DNA]</scope>
    <source>
        <strain evidence="11">cv. Malutang</strain>
    </source>
</reference>
<dbReference type="GO" id="GO:0006412">
    <property type="term" value="P:translation"/>
    <property type="evidence" value="ECO:0007669"/>
    <property type="project" value="InterPro"/>
</dbReference>
<evidence type="ECO:0000259" key="9">
    <source>
        <dbReference type="PROSITE" id="PS50966"/>
    </source>
</evidence>
<evidence type="ECO:0000256" key="7">
    <source>
        <dbReference type="PROSITE-ProRule" id="PRU00325"/>
    </source>
</evidence>
<proteinExistence type="inferred from homology"/>
<dbReference type="Pfam" id="PF10551">
    <property type="entry name" value="MULE"/>
    <property type="match status" value="1"/>
</dbReference>